<dbReference type="PROSITE" id="PS01124">
    <property type="entry name" value="HTH_ARAC_FAMILY_2"/>
    <property type="match status" value="1"/>
</dbReference>
<gene>
    <name evidence="5" type="ORF">ACFFGT_14105</name>
</gene>
<dbReference type="Pfam" id="PF02311">
    <property type="entry name" value="AraC_binding"/>
    <property type="match status" value="1"/>
</dbReference>
<accession>A0ABV6L7A8</accession>
<protein>
    <submittedName>
        <fullName evidence="5">Helix-turn-helix domain-containing protein</fullName>
    </submittedName>
</protein>
<dbReference type="Gene3D" id="1.10.10.60">
    <property type="entry name" value="Homeodomain-like"/>
    <property type="match status" value="1"/>
</dbReference>
<keyword evidence="3" id="KW-0804">Transcription</keyword>
<sequence>MKSEFPLLDLCHFNEHTQVIVSRFGVFLKKFKKTTFPRRHDFYHMVLFTEGSGKFSIDYQTYSIKPFQFYFMAPGQIHDWHFEGNIDGYIINFPAQFFQSFLLNANYLDQFYFFNGNVQDCIIQVPEELRWTVVELIEKAILETLGDNKFKNDTVRVLLLLLFMEISNLDGRNRLSFVEPNKNALRQNFEKLIDENYLSLRLPKQYAELLHITPNHLNKLCNEMVGISAGDLIRNRIILEAKRLLINLKLTVTEIAYKLNFEDSSYFCKLFKKQTGMTPNAFRKHHNLHIH</sequence>
<keyword evidence="2" id="KW-0238">DNA-binding</keyword>
<dbReference type="PANTHER" id="PTHR43280">
    <property type="entry name" value="ARAC-FAMILY TRANSCRIPTIONAL REGULATOR"/>
    <property type="match status" value="1"/>
</dbReference>
<dbReference type="PRINTS" id="PR00032">
    <property type="entry name" value="HTHARAC"/>
</dbReference>
<reference evidence="5 6" key="1">
    <citation type="submission" date="2024-09" db="EMBL/GenBank/DDBJ databases">
        <authorList>
            <person name="Sun Q."/>
            <person name="Mori K."/>
        </authorList>
    </citation>
    <scope>NUCLEOTIDE SEQUENCE [LARGE SCALE GENOMIC DNA]</scope>
    <source>
        <strain evidence="5 6">NCAIM B.02415</strain>
    </source>
</reference>
<dbReference type="InterPro" id="IPR009057">
    <property type="entry name" value="Homeodomain-like_sf"/>
</dbReference>
<organism evidence="5 6">
    <name type="scientific">Mucilaginibacter angelicae</name>
    <dbReference type="NCBI Taxonomy" id="869718"/>
    <lineage>
        <taxon>Bacteria</taxon>
        <taxon>Pseudomonadati</taxon>
        <taxon>Bacteroidota</taxon>
        <taxon>Sphingobacteriia</taxon>
        <taxon>Sphingobacteriales</taxon>
        <taxon>Sphingobacteriaceae</taxon>
        <taxon>Mucilaginibacter</taxon>
    </lineage>
</organism>
<dbReference type="SMART" id="SM00342">
    <property type="entry name" value="HTH_ARAC"/>
    <property type="match status" value="1"/>
</dbReference>
<proteinExistence type="predicted"/>
<dbReference type="InterPro" id="IPR018060">
    <property type="entry name" value="HTH_AraC"/>
</dbReference>
<comment type="caution">
    <text evidence="5">The sequence shown here is derived from an EMBL/GenBank/DDBJ whole genome shotgun (WGS) entry which is preliminary data.</text>
</comment>
<feature type="domain" description="HTH araC/xylS-type" evidence="4">
    <location>
        <begin position="187"/>
        <end position="285"/>
    </location>
</feature>
<dbReference type="InterPro" id="IPR003313">
    <property type="entry name" value="AraC-bd"/>
</dbReference>
<evidence type="ECO:0000313" key="5">
    <source>
        <dbReference type="EMBL" id="MFC0515348.1"/>
    </source>
</evidence>
<evidence type="ECO:0000259" key="4">
    <source>
        <dbReference type="PROSITE" id="PS01124"/>
    </source>
</evidence>
<dbReference type="InterPro" id="IPR020449">
    <property type="entry name" value="Tscrpt_reg_AraC-type_HTH"/>
</dbReference>
<evidence type="ECO:0000256" key="3">
    <source>
        <dbReference type="ARBA" id="ARBA00023163"/>
    </source>
</evidence>
<evidence type="ECO:0000256" key="2">
    <source>
        <dbReference type="ARBA" id="ARBA00023125"/>
    </source>
</evidence>
<dbReference type="InterPro" id="IPR037923">
    <property type="entry name" value="HTH-like"/>
</dbReference>
<name>A0ABV6L7A8_9SPHI</name>
<dbReference type="RefSeq" id="WP_377023183.1">
    <property type="nucleotide sequence ID" value="NZ_JBHLTS010000022.1"/>
</dbReference>
<dbReference type="PANTHER" id="PTHR43280:SF32">
    <property type="entry name" value="TRANSCRIPTIONAL REGULATORY PROTEIN"/>
    <property type="match status" value="1"/>
</dbReference>
<dbReference type="Gene3D" id="2.60.120.10">
    <property type="entry name" value="Jelly Rolls"/>
    <property type="match status" value="1"/>
</dbReference>
<keyword evidence="6" id="KW-1185">Reference proteome</keyword>
<evidence type="ECO:0000256" key="1">
    <source>
        <dbReference type="ARBA" id="ARBA00023015"/>
    </source>
</evidence>
<dbReference type="SUPFAM" id="SSF46689">
    <property type="entry name" value="Homeodomain-like"/>
    <property type="match status" value="1"/>
</dbReference>
<dbReference type="Proteomes" id="UP001589828">
    <property type="component" value="Unassembled WGS sequence"/>
</dbReference>
<dbReference type="InterPro" id="IPR014710">
    <property type="entry name" value="RmlC-like_jellyroll"/>
</dbReference>
<dbReference type="SUPFAM" id="SSF51215">
    <property type="entry name" value="Regulatory protein AraC"/>
    <property type="match status" value="1"/>
</dbReference>
<evidence type="ECO:0000313" key="6">
    <source>
        <dbReference type="Proteomes" id="UP001589828"/>
    </source>
</evidence>
<keyword evidence="1" id="KW-0805">Transcription regulation</keyword>
<dbReference type="EMBL" id="JBHLTS010000022">
    <property type="protein sequence ID" value="MFC0515348.1"/>
    <property type="molecule type" value="Genomic_DNA"/>
</dbReference>
<dbReference type="Pfam" id="PF12833">
    <property type="entry name" value="HTH_18"/>
    <property type="match status" value="1"/>
</dbReference>